<feature type="domain" description="Exonuclease VII large subunit C-terminal" evidence="6">
    <location>
        <begin position="150"/>
        <end position="441"/>
    </location>
</feature>
<keyword evidence="9" id="KW-1185">Reference proteome</keyword>
<dbReference type="EMBL" id="QKLU01000001">
    <property type="protein sequence ID" value="PYF77244.1"/>
    <property type="molecule type" value="Genomic_DNA"/>
</dbReference>
<dbReference type="GO" id="GO:0006308">
    <property type="term" value="P:DNA catabolic process"/>
    <property type="evidence" value="ECO:0007669"/>
    <property type="project" value="UniProtKB-UniRule"/>
</dbReference>
<sequence>MSPVLPLKLSDLTRQIQQSIQDSFQGRQYWVIADVSNHTFKAETNYHYFELIEKEKSSSRILARIAAKAWGNAAVNLMNFEKATGQKFKSDIQVLVQVAVEYSPAFGLQLSLLDIDTNFTLGQFEQQRNATLQRLLAENPGFIRKEGDFYFTKNSQLPFPAVLQHIAVISSDTSAGYQDFVHTLEHNPFKYLFKVEPYFTKVQGELNARPFLNKLIEVFNSGKNYDVLVIIRGGGAQSDFLIFDNYELSRAVAKFPIPVITGIGHQKNETIVDLMAHSSTKTPTKAAEMLIAHNRGFEEKLLNRQQSLLIKTQQLFSLHSRTLTDLKYQLGRDVLNLIHGHRSNLLSLSGLLLVQPKMILNDQKNALEKLKTQLKSASRLYFLHKNGQLDHYQSLVKLMSPENILNKGFAIVKMNGEIISSADQIAEGTALTIQLADAEMETIVTSKTKK</sequence>
<keyword evidence="4 5" id="KW-0269">Exonuclease</keyword>
<dbReference type="Pfam" id="PF02601">
    <property type="entry name" value="Exonuc_VII_L"/>
    <property type="match status" value="1"/>
</dbReference>
<keyword evidence="2 5" id="KW-0540">Nuclease</keyword>
<evidence type="ECO:0000256" key="5">
    <source>
        <dbReference type="RuleBase" id="RU004355"/>
    </source>
</evidence>
<comment type="similarity">
    <text evidence="5">Belongs to the XseA family.</text>
</comment>
<dbReference type="InterPro" id="IPR003753">
    <property type="entry name" value="Exonuc_VII_L"/>
</dbReference>
<evidence type="ECO:0000313" key="9">
    <source>
        <dbReference type="Proteomes" id="UP000248198"/>
    </source>
</evidence>
<evidence type="ECO:0000259" key="6">
    <source>
        <dbReference type="Pfam" id="PF02601"/>
    </source>
</evidence>
<dbReference type="EC" id="3.1.11.6" evidence="5"/>
<keyword evidence="1" id="KW-0963">Cytoplasm</keyword>
<dbReference type="NCBIfam" id="TIGR00237">
    <property type="entry name" value="xseA"/>
    <property type="match status" value="1"/>
</dbReference>
<dbReference type="GO" id="GO:0009318">
    <property type="term" value="C:exodeoxyribonuclease VII complex"/>
    <property type="evidence" value="ECO:0007669"/>
    <property type="project" value="UniProtKB-UniRule"/>
</dbReference>
<protein>
    <recommendedName>
        <fullName evidence="5">Exodeoxyribonuclease 7 large subunit</fullName>
        <ecNumber evidence="5">3.1.11.6</ecNumber>
    </recommendedName>
</protein>
<dbReference type="OrthoDB" id="9802795at2"/>
<dbReference type="InterPro" id="IPR025824">
    <property type="entry name" value="OB-fold_nuc-bd_dom"/>
</dbReference>
<dbReference type="PANTHER" id="PTHR30008:SF0">
    <property type="entry name" value="EXODEOXYRIBONUCLEASE 7 LARGE SUBUNIT"/>
    <property type="match status" value="1"/>
</dbReference>
<dbReference type="Proteomes" id="UP000248198">
    <property type="component" value="Unassembled WGS sequence"/>
</dbReference>
<dbReference type="AlphaFoldDB" id="A0A318ULK1"/>
<dbReference type="InterPro" id="IPR020579">
    <property type="entry name" value="Exonuc_VII_lsu_C"/>
</dbReference>
<evidence type="ECO:0000313" key="8">
    <source>
        <dbReference type="EMBL" id="PYF77244.1"/>
    </source>
</evidence>
<organism evidence="8 9">
    <name type="scientific">Pedobacter nutrimenti</name>
    <dbReference type="NCBI Taxonomy" id="1241337"/>
    <lineage>
        <taxon>Bacteria</taxon>
        <taxon>Pseudomonadati</taxon>
        <taxon>Bacteroidota</taxon>
        <taxon>Sphingobacteriia</taxon>
        <taxon>Sphingobacteriales</taxon>
        <taxon>Sphingobacteriaceae</taxon>
        <taxon>Pedobacter</taxon>
    </lineage>
</organism>
<evidence type="ECO:0000259" key="7">
    <source>
        <dbReference type="Pfam" id="PF13742"/>
    </source>
</evidence>
<evidence type="ECO:0000256" key="1">
    <source>
        <dbReference type="ARBA" id="ARBA00022490"/>
    </source>
</evidence>
<feature type="domain" description="OB-fold nucleic acid binding" evidence="7">
    <location>
        <begin position="8"/>
        <end position="115"/>
    </location>
</feature>
<evidence type="ECO:0000256" key="3">
    <source>
        <dbReference type="ARBA" id="ARBA00022801"/>
    </source>
</evidence>
<dbReference type="GO" id="GO:0005737">
    <property type="term" value="C:cytoplasm"/>
    <property type="evidence" value="ECO:0007669"/>
    <property type="project" value="UniProtKB-SubCell"/>
</dbReference>
<evidence type="ECO:0000256" key="4">
    <source>
        <dbReference type="ARBA" id="ARBA00022839"/>
    </source>
</evidence>
<name>A0A318ULK1_9SPHI</name>
<dbReference type="PANTHER" id="PTHR30008">
    <property type="entry name" value="EXODEOXYRIBONUCLEASE 7 LARGE SUBUNIT"/>
    <property type="match status" value="1"/>
</dbReference>
<dbReference type="GO" id="GO:0003676">
    <property type="term" value="F:nucleic acid binding"/>
    <property type="evidence" value="ECO:0007669"/>
    <property type="project" value="InterPro"/>
</dbReference>
<keyword evidence="3 5" id="KW-0378">Hydrolase</keyword>
<reference evidence="8 9" key="1">
    <citation type="submission" date="2018-06" db="EMBL/GenBank/DDBJ databases">
        <title>Genomic Encyclopedia of Archaeal and Bacterial Type Strains, Phase II (KMG-II): from individual species to whole genera.</title>
        <authorList>
            <person name="Goeker M."/>
        </authorList>
    </citation>
    <scope>NUCLEOTIDE SEQUENCE [LARGE SCALE GENOMIC DNA]</scope>
    <source>
        <strain evidence="8 9">DSM 27372</strain>
    </source>
</reference>
<gene>
    <name evidence="8" type="ORF">B0O44_101725</name>
</gene>
<evidence type="ECO:0000256" key="2">
    <source>
        <dbReference type="ARBA" id="ARBA00022722"/>
    </source>
</evidence>
<comment type="caution">
    <text evidence="8">The sequence shown here is derived from an EMBL/GenBank/DDBJ whole genome shotgun (WGS) entry which is preliminary data.</text>
</comment>
<comment type="subcellular location">
    <subcellularLocation>
        <location evidence="5">Cytoplasm</location>
    </subcellularLocation>
</comment>
<dbReference type="GO" id="GO:0008855">
    <property type="term" value="F:exodeoxyribonuclease VII activity"/>
    <property type="evidence" value="ECO:0007669"/>
    <property type="project" value="UniProtKB-UniRule"/>
</dbReference>
<dbReference type="Pfam" id="PF13742">
    <property type="entry name" value="tRNA_anti_2"/>
    <property type="match status" value="1"/>
</dbReference>
<proteinExistence type="inferred from homology"/>
<accession>A0A318ULK1</accession>
<comment type="catalytic activity">
    <reaction evidence="5">
        <text>Exonucleolytic cleavage in either 5'- to 3'- or 3'- to 5'-direction to yield nucleoside 5'-phosphates.</text>
        <dbReference type="EC" id="3.1.11.6"/>
    </reaction>
</comment>